<dbReference type="Proteomes" id="UP000180194">
    <property type="component" value="Unassembled WGS sequence"/>
</dbReference>
<proteinExistence type="predicted"/>
<dbReference type="EMBL" id="MBRJ01000059">
    <property type="protein sequence ID" value="OHX41331.1"/>
    <property type="molecule type" value="Genomic_DNA"/>
</dbReference>
<organism evidence="1 2">
    <name type="scientific">Cytobacillus oceanisediminis</name>
    <dbReference type="NCBI Taxonomy" id="665099"/>
    <lineage>
        <taxon>Bacteria</taxon>
        <taxon>Bacillati</taxon>
        <taxon>Bacillota</taxon>
        <taxon>Bacilli</taxon>
        <taxon>Bacillales</taxon>
        <taxon>Bacillaceae</taxon>
        <taxon>Cytobacillus</taxon>
    </lineage>
</organism>
<reference evidence="1 2" key="1">
    <citation type="submission" date="2016-07" db="EMBL/GenBank/DDBJ databases">
        <title>Bacillus oceanisediminis whole genome.</title>
        <authorList>
            <person name="Pal Y."/>
            <person name="Verma A."/>
            <person name="Mual P."/>
            <person name="Srinivasan K."/>
        </authorList>
    </citation>
    <scope>NUCLEOTIDE SEQUENCE [LARGE SCALE GENOMIC DNA]</scope>
    <source>
        <strain evidence="1 2">Bhandara28</strain>
    </source>
</reference>
<sequence>MDFNQLKNSAKEAIKGYSKSLYQSNSPFEVQVKLGIDASKTKPYYVETSFNFGDQIFKKRMAAVLKEEKYLLVYEFKQENEGSFLKPIYKTNIQMHMTKQVISTSDAYILESITLGLIDTHLTKDGVLKIKSLKKRRDYFKTEIEGELFAERIASTFNEFLKNQYDEYIKIKNNT</sequence>
<name>A0ABX3CKI8_9BACI</name>
<gene>
    <name evidence="1" type="ORF">BBV17_28445</name>
</gene>
<keyword evidence="2" id="KW-1185">Reference proteome</keyword>
<accession>A0ABX3CKI8</accession>
<comment type="caution">
    <text evidence="1">The sequence shown here is derived from an EMBL/GenBank/DDBJ whole genome shotgun (WGS) entry which is preliminary data.</text>
</comment>
<evidence type="ECO:0000313" key="2">
    <source>
        <dbReference type="Proteomes" id="UP000180194"/>
    </source>
</evidence>
<dbReference type="RefSeq" id="WP_071159798.1">
    <property type="nucleotide sequence ID" value="NZ_MBRJ01000059.1"/>
</dbReference>
<protein>
    <submittedName>
        <fullName evidence="1">Uncharacterized protein</fullName>
    </submittedName>
</protein>
<evidence type="ECO:0000313" key="1">
    <source>
        <dbReference type="EMBL" id="OHX41331.1"/>
    </source>
</evidence>